<gene>
    <name evidence="2" type="ORF">B0J11DRAFT_595060</name>
</gene>
<dbReference type="AlphaFoldDB" id="A0A9P9IB63"/>
<dbReference type="Proteomes" id="UP000700596">
    <property type="component" value="Unassembled WGS sequence"/>
</dbReference>
<evidence type="ECO:0000256" key="1">
    <source>
        <dbReference type="SAM" id="MobiDB-lite"/>
    </source>
</evidence>
<name>A0A9P9IB63_9PLEO</name>
<evidence type="ECO:0000313" key="2">
    <source>
        <dbReference type="EMBL" id="KAH7114451.1"/>
    </source>
</evidence>
<feature type="region of interest" description="Disordered" evidence="1">
    <location>
        <begin position="108"/>
        <end position="127"/>
    </location>
</feature>
<organism evidence="2 3">
    <name type="scientific">Dendryphion nanum</name>
    <dbReference type="NCBI Taxonomy" id="256645"/>
    <lineage>
        <taxon>Eukaryota</taxon>
        <taxon>Fungi</taxon>
        <taxon>Dikarya</taxon>
        <taxon>Ascomycota</taxon>
        <taxon>Pezizomycotina</taxon>
        <taxon>Dothideomycetes</taxon>
        <taxon>Pleosporomycetidae</taxon>
        <taxon>Pleosporales</taxon>
        <taxon>Torulaceae</taxon>
        <taxon>Dendryphion</taxon>
    </lineage>
</organism>
<accession>A0A9P9IB63</accession>
<reference evidence="2" key="1">
    <citation type="journal article" date="2021" name="Nat. Commun.">
        <title>Genetic determinants of endophytism in the Arabidopsis root mycobiome.</title>
        <authorList>
            <person name="Mesny F."/>
            <person name="Miyauchi S."/>
            <person name="Thiergart T."/>
            <person name="Pickel B."/>
            <person name="Atanasova L."/>
            <person name="Karlsson M."/>
            <person name="Huettel B."/>
            <person name="Barry K.W."/>
            <person name="Haridas S."/>
            <person name="Chen C."/>
            <person name="Bauer D."/>
            <person name="Andreopoulos W."/>
            <person name="Pangilinan J."/>
            <person name="LaButti K."/>
            <person name="Riley R."/>
            <person name="Lipzen A."/>
            <person name="Clum A."/>
            <person name="Drula E."/>
            <person name="Henrissat B."/>
            <person name="Kohler A."/>
            <person name="Grigoriev I.V."/>
            <person name="Martin F.M."/>
            <person name="Hacquard S."/>
        </authorList>
    </citation>
    <scope>NUCLEOTIDE SEQUENCE</scope>
    <source>
        <strain evidence="2">MPI-CAGE-CH-0243</strain>
    </source>
</reference>
<sequence length="470" mass="53363">MNTSKLVVWLHKCIQEIHLSDPSIDALSIEQVQTWVSNLSEGQLRYAIEFPGIQPTRVWKEQPLYHYIVKAVISWLRIHEAFPEEAARLSSVGGDLVHLTVNNETRTQHDNASVAKETVPTDPDVPTHQPTFPLRFEKFKYPTLTISDPQVQTLIHTLNTIQPSSSPLTTLHHYLTAFFAQDLSTAAFALEHFRTAISAYAITLPPPNNIYKIVLKSTPTPTPDDNDDKPPIPPWFISPLLTSSILALSAPRRNPRPIFKTLLPYITLKPVKPFEKFTKESFVPCARLLPYLLLARNAAKSEGKKTSILHVRLEDTGYYQQFSIDRERMKDVYPFDHHFALGIGPEGMRIWSSFALFGPRLDQWISGGGARVRSWDEAERWVREFDVLVGEGGVEERFDRRRRRVFRRLLGVDLGAGLGEEGRGRVLGECFLPWVGVEVVEGIEVGDVRKFVWVVKGEGEGEVKKEVKKE</sequence>
<protein>
    <submittedName>
        <fullName evidence="2">Uncharacterized protein</fullName>
    </submittedName>
</protein>
<dbReference type="OrthoDB" id="3936685at2759"/>
<dbReference type="EMBL" id="JAGMWT010000017">
    <property type="protein sequence ID" value="KAH7114451.1"/>
    <property type="molecule type" value="Genomic_DNA"/>
</dbReference>
<keyword evidence="3" id="KW-1185">Reference proteome</keyword>
<comment type="caution">
    <text evidence="2">The sequence shown here is derived from an EMBL/GenBank/DDBJ whole genome shotgun (WGS) entry which is preliminary data.</text>
</comment>
<proteinExistence type="predicted"/>
<evidence type="ECO:0000313" key="3">
    <source>
        <dbReference type="Proteomes" id="UP000700596"/>
    </source>
</evidence>